<feature type="transmembrane region" description="Helical" evidence="1">
    <location>
        <begin position="191"/>
        <end position="212"/>
    </location>
</feature>
<keyword evidence="1" id="KW-1133">Transmembrane helix</keyword>
<protein>
    <submittedName>
        <fullName evidence="2">Uncharacterized protein</fullName>
    </submittedName>
</protein>
<dbReference type="PANTHER" id="PTHR33772:SF3">
    <property type="entry name" value="PROTEIN TBATA"/>
    <property type="match status" value="1"/>
</dbReference>
<keyword evidence="1" id="KW-0812">Transmembrane</keyword>
<sequence>MEMLRSPVADPFKGKDITALAGKLKHVALNTPLRFSMEALRPQSKNNSRFGNLSHHSFFSRHNPHPHRVTHIQGLNGVPICMVNDGWSVLTPLSPHPMIKGQLSTTILGVPGAHMPIGDPHSNLVPRLTTEEPRRATQYSAETGRLIPPSSRATIRHTSYQLCQNNAKNKGKDVALSLQNQELLPLVLPPAYFPCLTIFLLGLYYTCARCFIEKPERKKRKQRPCIQELPV</sequence>
<keyword evidence="1" id="KW-0472">Membrane</keyword>
<evidence type="ECO:0000313" key="2">
    <source>
        <dbReference type="Ensembl" id="ENSPCEP00000005108.1"/>
    </source>
</evidence>
<name>A0A8C8RGY3_9SAUR</name>
<dbReference type="PANTHER" id="PTHR33772">
    <property type="entry name" value="THYMUS, BRAIN AND TESTES-ASSOCIATED"/>
    <property type="match status" value="1"/>
</dbReference>
<dbReference type="Proteomes" id="UP000694393">
    <property type="component" value="Unplaced"/>
</dbReference>
<dbReference type="InterPro" id="IPR037394">
    <property type="entry name" value="TBATA-like"/>
</dbReference>
<keyword evidence="3" id="KW-1185">Reference proteome</keyword>
<organism evidence="2 3">
    <name type="scientific">Pelusios castaneus</name>
    <name type="common">West African mud turtle</name>
    <dbReference type="NCBI Taxonomy" id="367368"/>
    <lineage>
        <taxon>Eukaryota</taxon>
        <taxon>Metazoa</taxon>
        <taxon>Chordata</taxon>
        <taxon>Craniata</taxon>
        <taxon>Vertebrata</taxon>
        <taxon>Euteleostomi</taxon>
        <taxon>Archelosauria</taxon>
        <taxon>Testudinata</taxon>
        <taxon>Testudines</taxon>
        <taxon>Pleurodira</taxon>
        <taxon>Pelomedusidae</taxon>
        <taxon>Pelusios</taxon>
    </lineage>
</organism>
<evidence type="ECO:0000313" key="3">
    <source>
        <dbReference type="Proteomes" id="UP000694393"/>
    </source>
</evidence>
<reference evidence="2" key="1">
    <citation type="submission" date="2025-08" db="UniProtKB">
        <authorList>
            <consortium name="Ensembl"/>
        </authorList>
    </citation>
    <scope>IDENTIFICATION</scope>
</reference>
<accession>A0A8C8RGY3</accession>
<proteinExistence type="predicted"/>
<reference evidence="2" key="2">
    <citation type="submission" date="2025-09" db="UniProtKB">
        <authorList>
            <consortium name="Ensembl"/>
        </authorList>
    </citation>
    <scope>IDENTIFICATION</scope>
</reference>
<evidence type="ECO:0000256" key="1">
    <source>
        <dbReference type="SAM" id="Phobius"/>
    </source>
</evidence>
<dbReference type="Pfam" id="PF15256">
    <property type="entry name" value="SPATIAL"/>
    <property type="match status" value="2"/>
</dbReference>
<dbReference type="Ensembl" id="ENSPCET00000005289.1">
    <property type="protein sequence ID" value="ENSPCEP00000005108.1"/>
    <property type="gene ID" value="ENSPCEG00000004146.1"/>
</dbReference>
<dbReference type="AlphaFoldDB" id="A0A8C8RGY3"/>